<dbReference type="Proteomes" id="UP000694414">
    <property type="component" value="Unplaced"/>
</dbReference>
<dbReference type="PANTHER" id="PTHR22145:SF3">
    <property type="entry name" value="PROTEIN FAM217B"/>
    <property type="match status" value="1"/>
</dbReference>
<dbReference type="InterPro" id="IPR029266">
    <property type="entry name" value="FAM217"/>
</dbReference>
<feature type="region of interest" description="Disordered" evidence="1">
    <location>
        <begin position="87"/>
        <end position="115"/>
    </location>
</feature>
<feature type="region of interest" description="Disordered" evidence="1">
    <location>
        <begin position="199"/>
        <end position="253"/>
    </location>
</feature>
<proteinExistence type="predicted"/>
<feature type="region of interest" description="Disordered" evidence="1">
    <location>
        <begin position="1"/>
        <end position="69"/>
    </location>
</feature>
<reference evidence="2" key="1">
    <citation type="submission" date="2025-08" db="UniProtKB">
        <authorList>
            <consortium name="Ensembl"/>
        </authorList>
    </citation>
    <scope>IDENTIFICATION</scope>
</reference>
<dbReference type="GeneTree" id="ENSGT00940000154543"/>
<organism evidence="2 3">
    <name type="scientific">Prolemur simus</name>
    <name type="common">Greater bamboo lemur</name>
    <name type="synonym">Hapalemur simus</name>
    <dbReference type="NCBI Taxonomy" id="1328070"/>
    <lineage>
        <taxon>Eukaryota</taxon>
        <taxon>Metazoa</taxon>
        <taxon>Chordata</taxon>
        <taxon>Craniata</taxon>
        <taxon>Vertebrata</taxon>
        <taxon>Euteleostomi</taxon>
        <taxon>Mammalia</taxon>
        <taxon>Eutheria</taxon>
        <taxon>Euarchontoglires</taxon>
        <taxon>Primates</taxon>
        <taxon>Strepsirrhini</taxon>
        <taxon>Lemuriformes</taxon>
        <taxon>Lemuridae</taxon>
        <taxon>Prolemur</taxon>
    </lineage>
</organism>
<accession>A0A8C8YDW4</accession>
<protein>
    <submittedName>
        <fullName evidence="2">Family with sequence similarity 217 member B</fullName>
    </submittedName>
</protein>
<evidence type="ECO:0000313" key="2">
    <source>
        <dbReference type="Ensembl" id="ENSPSMP00000000883.1"/>
    </source>
</evidence>
<dbReference type="Pfam" id="PF15344">
    <property type="entry name" value="FAM217"/>
    <property type="match status" value="1"/>
</dbReference>
<dbReference type="PANTHER" id="PTHR22145">
    <property type="entry name" value="SI:CH211-266K22.6"/>
    <property type="match status" value="1"/>
</dbReference>
<dbReference type="Ensembl" id="ENSPSMT00000000999.1">
    <property type="protein sequence ID" value="ENSPSMP00000000883.1"/>
    <property type="gene ID" value="ENSPSMG00000000650.1"/>
</dbReference>
<evidence type="ECO:0000313" key="3">
    <source>
        <dbReference type="Proteomes" id="UP000694414"/>
    </source>
</evidence>
<dbReference type="GO" id="GO:0005654">
    <property type="term" value="C:nucleoplasm"/>
    <property type="evidence" value="ECO:0007669"/>
    <property type="project" value="Ensembl"/>
</dbReference>
<feature type="region of interest" description="Disordered" evidence="1">
    <location>
        <begin position="284"/>
        <end position="305"/>
    </location>
</feature>
<keyword evidence="3" id="KW-1185">Reference proteome</keyword>
<dbReference type="GO" id="GO:0005829">
    <property type="term" value="C:cytosol"/>
    <property type="evidence" value="ECO:0007669"/>
    <property type="project" value="Ensembl"/>
</dbReference>
<reference evidence="2" key="2">
    <citation type="submission" date="2025-09" db="UniProtKB">
        <authorList>
            <consortium name="Ensembl"/>
        </authorList>
    </citation>
    <scope>IDENTIFICATION</scope>
</reference>
<evidence type="ECO:0000256" key="1">
    <source>
        <dbReference type="SAM" id="MobiDB-lite"/>
    </source>
</evidence>
<name>A0A8C8YDW4_PROSS</name>
<gene>
    <name evidence="2" type="primary">FAM217B</name>
</gene>
<sequence length="385" mass="41854">MNAGLSWNKVQHPESSAGKRQSQPEGRHVSSRLRRSLVGGSQPAEGKLKGSVSPEGKPERDLLGPTCQGASGNRLFLDFQSMKIMKEDADEDSASDLSDSERVPIPPSPLTPPDLNLRAEEIDPVYFDLHPGQGHARPGYYYPDFLPPPFSSWDLRDMALLLNAECKSEAVPRAGGLLGKYVDRLVQLEWLQIQTIQCEKGKGAKARPPAAPGTSGALKSPGRSKLIASALSKPLPHQEGASKSGPSRKKDVHHEVRPSYYTFEASPKPSDIQGSSRLCSQKQTLEMRTEEKKKKSSKSTKLPHWDLSCNDSSKVEANGNIRIPRQSALILDSGDSCKATRTQAHANLKKKGNANSCGRASVSSEKKLKTNGVKPAITLENTYGM</sequence>
<dbReference type="AlphaFoldDB" id="A0A8C8YDW4"/>